<dbReference type="AlphaFoldDB" id="A0A1F5S3T0"/>
<gene>
    <name evidence="1" type="ORF">A2Y83_02315</name>
</gene>
<sequence length="140" mass="16647">MIFKKDPKKKGGEGEMKYNGELAEKLAKFIENNLAAERIRENIDYPELLVARKVFCAEYISRKIGCHRSTARAIIRFIEEQYPDKVRIYWEKSLVSDQRVKKIRFLRKISAQEISSWSKWRKEMKELAESFAEKFFSGKF</sequence>
<comment type="caution">
    <text evidence="1">The sequence shown here is derived from an EMBL/GenBank/DDBJ whole genome shotgun (WGS) entry which is preliminary data.</text>
</comment>
<organism evidence="1 2">
    <name type="scientific">Candidatus Falkowbacteria bacterium RBG_13_39_14</name>
    <dbReference type="NCBI Taxonomy" id="1797985"/>
    <lineage>
        <taxon>Bacteria</taxon>
        <taxon>Candidatus Falkowiibacteriota</taxon>
    </lineage>
</organism>
<evidence type="ECO:0000313" key="2">
    <source>
        <dbReference type="Proteomes" id="UP000178323"/>
    </source>
</evidence>
<reference evidence="1 2" key="1">
    <citation type="journal article" date="2016" name="Nat. Commun.">
        <title>Thousands of microbial genomes shed light on interconnected biogeochemical processes in an aquifer system.</title>
        <authorList>
            <person name="Anantharaman K."/>
            <person name="Brown C.T."/>
            <person name="Hug L.A."/>
            <person name="Sharon I."/>
            <person name="Castelle C.J."/>
            <person name="Probst A.J."/>
            <person name="Thomas B.C."/>
            <person name="Singh A."/>
            <person name="Wilkins M.J."/>
            <person name="Karaoz U."/>
            <person name="Brodie E.L."/>
            <person name="Williams K.H."/>
            <person name="Hubbard S.S."/>
            <person name="Banfield J.F."/>
        </authorList>
    </citation>
    <scope>NUCLEOTIDE SEQUENCE [LARGE SCALE GENOMIC DNA]</scope>
</reference>
<proteinExistence type="predicted"/>
<dbReference type="EMBL" id="MFFS01000067">
    <property type="protein sequence ID" value="OGF21222.1"/>
    <property type="molecule type" value="Genomic_DNA"/>
</dbReference>
<name>A0A1F5S3T0_9BACT</name>
<dbReference type="Proteomes" id="UP000178323">
    <property type="component" value="Unassembled WGS sequence"/>
</dbReference>
<accession>A0A1F5S3T0</accession>
<protein>
    <submittedName>
        <fullName evidence="1">Uncharacterized protein</fullName>
    </submittedName>
</protein>
<evidence type="ECO:0000313" key="1">
    <source>
        <dbReference type="EMBL" id="OGF21222.1"/>
    </source>
</evidence>